<dbReference type="GO" id="GO:0005524">
    <property type="term" value="F:ATP binding"/>
    <property type="evidence" value="ECO:0007669"/>
    <property type="project" value="UniProtKB-UniRule"/>
</dbReference>
<dbReference type="PANTHER" id="PTHR43585:SF2">
    <property type="entry name" value="ATP-GRASP ENZYME FSQD"/>
    <property type="match status" value="1"/>
</dbReference>
<dbReference type="InterPro" id="IPR041472">
    <property type="entry name" value="BL00235/CARNS1_N"/>
</dbReference>
<evidence type="ECO:0000256" key="3">
    <source>
        <dbReference type="ARBA" id="ARBA00022840"/>
    </source>
</evidence>
<proteinExistence type="predicted"/>
<dbReference type="Gene3D" id="3.30.470.20">
    <property type="entry name" value="ATP-grasp fold, B domain"/>
    <property type="match status" value="1"/>
</dbReference>
<dbReference type="GO" id="GO:0046872">
    <property type="term" value="F:metal ion binding"/>
    <property type="evidence" value="ECO:0007669"/>
    <property type="project" value="InterPro"/>
</dbReference>
<reference evidence="6" key="1">
    <citation type="submission" date="2021-03" db="EMBL/GenBank/DDBJ databases">
        <authorList>
            <person name="Tagirdzhanova G."/>
        </authorList>
    </citation>
    <scope>NUCLEOTIDE SEQUENCE</scope>
</reference>
<dbReference type="Pfam" id="PF13535">
    <property type="entry name" value="ATP-grasp_4"/>
    <property type="match status" value="1"/>
</dbReference>
<dbReference type="PANTHER" id="PTHR43585">
    <property type="entry name" value="FUMIPYRROLE BIOSYNTHESIS PROTEIN C"/>
    <property type="match status" value="1"/>
</dbReference>
<evidence type="ECO:0000259" key="5">
    <source>
        <dbReference type="PROSITE" id="PS50975"/>
    </source>
</evidence>
<dbReference type="Pfam" id="PF18130">
    <property type="entry name" value="ATPgrasp_N"/>
    <property type="match status" value="1"/>
</dbReference>
<dbReference type="GO" id="GO:0016874">
    <property type="term" value="F:ligase activity"/>
    <property type="evidence" value="ECO:0007669"/>
    <property type="project" value="UniProtKB-KW"/>
</dbReference>
<dbReference type="EMBL" id="CAJPDS010000028">
    <property type="protein sequence ID" value="CAF9921544.1"/>
    <property type="molecule type" value="Genomic_DNA"/>
</dbReference>
<dbReference type="InterPro" id="IPR011761">
    <property type="entry name" value="ATP-grasp"/>
</dbReference>
<dbReference type="Gene3D" id="3.40.50.20">
    <property type="match status" value="1"/>
</dbReference>
<keyword evidence="2 4" id="KW-0547">Nucleotide-binding</keyword>
<evidence type="ECO:0000313" key="7">
    <source>
        <dbReference type="Proteomes" id="UP000664521"/>
    </source>
</evidence>
<dbReference type="Proteomes" id="UP000664521">
    <property type="component" value="Unassembled WGS sequence"/>
</dbReference>
<sequence length="651" mass="71709">MSRTIEIVLPLPGGLVYDRADGETQSLFKSVNIILTAKIKEDELNPSTNSSATPDSPSDYLASLCHNIWCNGDSSFAAMEFLLHSSSSAIETLDSRSRAIKLILPRVQGYISRSDFLEQRLVGSEGVERVQSFCRPRQFVMPLSAAQEEWAGIFQILGNAIGGILLDDSKQVNPVSQLSRLEAVLEKRLSVQWIMPQPIMRKQLAFVDGRARETTECMLRTAKSLGIGMVVLDQPNHWLELPEAVNLRDRFVAFNLSTDEGLSMRIVEALNGLDLHLDGLVTNTELYASQVAEAATFLGLPSEPIRAFDICRDKYKQQVTSGNAALRIAKGQEVGSVVTGETEFPVVVKPTSGANSEGVTKVHDLKGLEEAADRIFNSAYEHVSNLNAASVEPYCSGPEVDANFVLQDGEILFVEIADDFPKAGDSGEQGSPSVFKETGLLYPSGLDAAELEMVKTSLHQTLLKFGFRSGVFHVEARVRNSSKQYGISNGIFDLERVAEQHGIEPPSCFLIEVNPRIPGIMGTEAVRNMYGVDYFALHLLSAVQDKERAAALSQPFCDGPQFWSNVVFIIPDRGGILASGDIGDDLKERCPDLWRNISSYSCCFEKGQRVPDPAADEVPWLAWFVVISRVGRRDLLGISQRLKMEVRYDLL</sequence>
<keyword evidence="1" id="KW-0436">Ligase</keyword>
<dbReference type="Gene3D" id="3.30.1490.20">
    <property type="entry name" value="ATP-grasp fold, A domain"/>
    <property type="match status" value="1"/>
</dbReference>
<accession>A0A8H3FBK0</accession>
<evidence type="ECO:0000313" key="6">
    <source>
        <dbReference type="EMBL" id="CAF9921544.1"/>
    </source>
</evidence>
<dbReference type="PROSITE" id="PS50975">
    <property type="entry name" value="ATP_GRASP"/>
    <property type="match status" value="1"/>
</dbReference>
<protein>
    <recommendedName>
        <fullName evidence="5">ATP-grasp domain-containing protein</fullName>
    </recommendedName>
</protein>
<gene>
    <name evidence="6" type="ORF">HETSPECPRED_004579</name>
</gene>
<name>A0A8H3FBK0_9LECA</name>
<evidence type="ECO:0000256" key="2">
    <source>
        <dbReference type="ARBA" id="ARBA00022741"/>
    </source>
</evidence>
<comment type="caution">
    <text evidence="6">The sequence shown here is derived from an EMBL/GenBank/DDBJ whole genome shotgun (WGS) entry which is preliminary data.</text>
</comment>
<evidence type="ECO:0000256" key="4">
    <source>
        <dbReference type="PROSITE-ProRule" id="PRU00409"/>
    </source>
</evidence>
<keyword evidence="7" id="KW-1185">Reference proteome</keyword>
<keyword evidence="3 4" id="KW-0067">ATP-binding</keyword>
<evidence type="ECO:0000256" key="1">
    <source>
        <dbReference type="ARBA" id="ARBA00022598"/>
    </source>
</evidence>
<dbReference type="AlphaFoldDB" id="A0A8H3FBK0"/>
<organism evidence="6 7">
    <name type="scientific">Heterodermia speciosa</name>
    <dbReference type="NCBI Taxonomy" id="116794"/>
    <lineage>
        <taxon>Eukaryota</taxon>
        <taxon>Fungi</taxon>
        <taxon>Dikarya</taxon>
        <taxon>Ascomycota</taxon>
        <taxon>Pezizomycotina</taxon>
        <taxon>Lecanoromycetes</taxon>
        <taxon>OSLEUM clade</taxon>
        <taxon>Lecanoromycetidae</taxon>
        <taxon>Caliciales</taxon>
        <taxon>Physciaceae</taxon>
        <taxon>Heterodermia</taxon>
    </lineage>
</organism>
<dbReference type="SUPFAM" id="SSF56059">
    <property type="entry name" value="Glutathione synthetase ATP-binding domain-like"/>
    <property type="match status" value="1"/>
</dbReference>
<dbReference type="InterPro" id="IPR013815">
    <property type="entry name" value="ATP_grasp_subdomain_1"/>
</dbReference>
<feature type="domain" description="ATP-grasp" evidence="5">
    <location>
        <begin position="312"/>
        <end position="543"/>
    </location>
</feature>
<dbReference type="InterPro" id="IPR052032">
    <property type="entry name" value="ATP-dep_AA_Ligase"/>
</dbReference>
<dbReference type="OrthoDB" id="434648at2759"/>